<accession>A0A5E7SE73</accession>
<reference evidence="1 2" key="1">
    <citation type="submission" date="2019-09" db="EMBL/GenBank/DDBJ databases">
        <authorList>
            <person name="Chandra G."/>
            <person name="Truman W A."/>
        </authorList>
    </citation>
    <scope>NUCLEOTIDE SEQUENCE [LARGE SCALE GENOMIC DNA]</scope>
    <source>
        <strain evidence="1">PS922</strain>
    </source>
</reference>
<dbReference type="AlphaFoldDB" id="A0A5E7SE73"/>
<name>A0A5E7SE73_PSEFL</name>
<proteinExistence type="predicted"/>
<organism evidence="1 2">
    <name type="scientific">Pseudomonas fluorescens</name>
    <dbReference type="NCBI Taxonomy" id="294"/>
    <lineage>
        <taxon>Bacteria</taxon>
        <taxon>Pseudomonadati</taxon>
        <taxon>Pseudomonadota</taxon>
        <taxon>Gammaproteobacteria</taxon>
        <taxon>Pseudomonadales</taxon>
        <taxon>Pseudomonadaceae</taxon>
        <taxon>Pseudomonas</taxon>
    </lineage>
</organism>
<evidence type="ECO:0000313" key="2">
    <source>
        <dbReference type="Proteomes" id="UP000325565"/>
    </source>
</evidence>
<dbReference type="Proteomes" id="UP000325565">
    <property type="component" value="Unassembled WGS sequence"/>
</dbReference>
<protein>
    <submittedName>
        <fullName evidence="1">Uncharacterized protein</fullName>
    </submittedName>
</protein>
<dbReference type="EMBL" id="CABVJB010000003">
    <property type="protein sequence ID" value="VVP84334.1"/>
    <property type="molecule type" value="Genomic_DNA"/>
</dbReference>
<gene>
    <name evidence="1" type="ORF">PS922_02122</name>
</gene>
<evidence type="ECO:0000313" key="1">
    <source>
        <dbReference type="EMBL" id="VVP84334.1"/>
    </source>
</evidence>
<sequence length="99" mass="11588">MMVGRLIQQLTTQQQWEHQRDKQLRAVTAIHDSLRSQQDQQQDINQRLSKQLSDTQHPLQLRTLHCQHLETELASWVQLAKTKDWSLKPSPSPESIKPS</sequence>